<evidence type="ECO:0000256" key="4">
    <source>
        <dbReference type="PROSITE-ProRule" id="PRU00723"/>
    </source>
</evidence>
<accession>A0A836KUZ7</accession>
<keyword evidence="8" id="KW-1185">Reference proteome</keyword>
<dbReference type="AlphaFoldDB" id="A0A836KUZ7"/>
<evidence type="ECO:0000259" key="6">
    <source>
        <dbReference type="PROSITE" id="PS50103"/>
    </source>
</evidence>
<feature type="zinc finger region" description="C3H1-type" evidence="4">
    <location>
        <begin position="250"/>
        <end position="272"/>
    </location>
</feature>
<name>A0A836KUZ7_9TRYP</name>
<dbReference type="OrthoDB" id="120976at2759"/>
<organism evidence="7 8">
    <name type="scientific">Leishmania martiniquensis</name>
    <dbReference type="NCBI Taxonomy" id="1580590"/>
    <lineage>
        <taxon>Eukaryota</taxon>
        <taxon>Discoba</taxon>
        <taxon>Euglenozoa</taxon>
        <taxon>Kinetoplastea</taxon>
        <taxon>Metakinetoplastina</taxon>
        <taxon>Trypanosomatida</taxon>
        <taxon>Trypanosomatidae</taxon>
        <taxon>Leishmaniinae</taxon>
        <taxon>Leishmania</taxon>
    </lineage>
</organism>
<dbReference type="GO" id="GO:0008270">
    <property type="term" value="F:zinc ion binding"/>
    <property type="evidence" value="ECO:0007669"/>
    <property type="project" value="UniProtKB-KW"/>
</dbReference>
<gene>
    <name evidence="7" type="ORF">LSCM1_07950</name>
</gene>
<dbReference type="SUPFAM" id="SSF52047">
    <property type="entry name" value="RNI-like"/>
    <property type="match status" value="1"/>
</dbReference>
<dbReference type="Pfam" id="PF18044">
    <property type="entry name" value="zf-CCCH_4"/>
    <property type="match status" value="1"/>
</dbReference>
<evidence type="ECO:0000256" key="5">
    <source>
        <dbReference type="SAM" id="MobiDB-lite"/>
    </source>
</evidence>
<dbReference type="SMART" id="SM00356">
    <property type="entry name" value="ZnF_C3H1"/>
    <property type="match status" value="1"/>
</dbReference>
<dbReference type="SUPFAM" id="SSF90229">
    <property type="entry name" value="CCCH zinc finger"/>
    <property type="match status" value="1"/>
</dbReference>
<evidence type="ECO:0000313" key="8">
    <source>
        <dbReference type="Proteomes" id="UP000673552"/>
    </source>
</evidence>
<dbReference type="Gene3D" id="3.80.10.10">
    <property type="entry name" value="Ribonuclease Inhibitor"/>
    <property type="match status" value="1"/>
</dbReference>
<feature type="domain" description="C3H1-type" evidence="6">
    <location>
        <begin position="250"/>
        <end position="272"/>
    </location>
</feature>
<sequence>MKPQRQKPGGKVKRHWQKKASLYDEYLADSGDSEGSGADEEQEETFECEVYCVNMDVNILIQQTLQNIVQSVCLEDPDGFSTFGDHELICFAAAVKHNSSIMSLQIRYLDVSDVSLIPLCNALQQHPSIRAVDLSGTHGGEGTSKALRQLVCTNPKIIFMRLEDTIVNPKDASIIEKATRYNSMACPDPNNNPFHLGLLRRISAMDDKEHKFREQLHARPWLLGNGPSTQKKSKKMVLSKAAASHIGGEICAQFIQGRCPYGSRCKYVHPERTVALKNVVASNLYNRTEQCGGSETVATASSTTAGPRQRLQSRLRPPAFMLKRPEQCKRQEEADAMPMESSLVAEEPSAQTPVSSWWVTTVAVACCCAIIVAVL</sequence>
<dbReference type="KEGG" id="lmat:92517810"/>
<dbReference type="PROSITE" id="PS50103">
    <property type="entry name" value="ZF_C3H1"/>
    <property type="match status" value="1"/>
</dbReference>
<keyword evidence="1 4" id="KW-0479">Metal-binding</keyword>
<comment type="caution">
    <text evidence="7">The sequence shown here is derived from an EMBL/GenBank/DDBJ whole genome shotgun (WGS) entry which is preliminary data.</text>
</comment>
<protein>
    <recommendedName>
        <fullName evidence="6">C3H1-type domain-containing protein</fullName>
    </recommendedName>
</protein>
<dbReference type="InterPro" id="IPR036855">
    <property type="entry name" value="Znf_CCCH_sf"/>
</dbReference>
<dbReference type="RefSeq" id="XP_067181154.1">
    <property type="nucleotide sequence ID" value="XM_067325298.1"/>
</dbReference>
<evidence type="ECO:0000256" key="1">
    <source>
        <dbReference type="ARBA" id="ARBA00022723"/>
    </source>
</evidence>
<dbReference type="EMBL" id="JAFEUZ010000006">
    <property type="protein sequence ID" value="KAG5486697.1"/>
    <property type="molecule type" value="Genomic_DNA"/>
</dbReference>
<dbReference type="Gene3D" id="4.10.1000.10">
    <property type="entry name" value="Zinc finger, CCCH-type"/>
    <property type="match status" value="1"/>
</dbReference>
<proteinExistence type="predicted"/>
<dbReference type="Proteomes" id="UP000673552">
    <property type="component" value="Unassembled WGS sequence"/>
</dbReference>
<evidence type="ECO:0000256" key="2">
    <source>
        <dbReference type="ARBA" id="ARBA00022771"/>
    </source>
</evidence>
<keyword evidence="2 4" id="KW-0863">Zinc-finger</keyword>
<reference evidence="8" key="1">
    <citation type="journal article" date="2021" name="Microbiol. Resour. Announc.">
        <title>LGAAP: Leishmaniinae Genome Assembly and Annotation Pipeline.</title>
        <authorList>
            <person name="Almutairi H."/>
            <person name="Urbaniak M.D."/>
            <person name="Bates M.D."/>
            <person name="Jariyapan N."/>
            <person name="Kwakye-Nuako G."/>
            <person name="Thomaz-Soccol V."/>
            <person name="Al-Salem W.S."/>
            <person name="Dillon R.J."/>
            <person name="Bates P.A."/>
            <person name="Gatherer D."/>
        </authorList>
    </citation>
    <scope>NUCLEOTIDE SEQUENCE [LARGE SCALE GENOMIC DNA]</scope>
</reference>
<keyword evidence="3 4" id="KW-0862">Zinc</keyword>
<evidence type="ECO:0000256" key="3">
    <source>
        <dbReference type="ARBA" id="ARBA00022833"/>
    </source>
</evidence>
<feature type="region of interest" description="Disordered" evidence="5">
    <location>
        <begin position="295"/>
        <end position="316"/>
    </location>
</feature>
<dbReference type="InterPro" id="IPR000571">
    <property type="entry name" value="Znf_CCCH"/>
</dbReference>
<evidence type="ECO:0000313" key="7">
    <source>
        <dbReference type="EMBL" id="KAG5486697.1"/>
    </source>
</evidence>
<dbReference type="InterPro" id="IPR041367">
    <property type="entry name" value="Znf-CCCH_4"/>
</dbReference>
<reference evidence="8" key="2">
    <citation type="journal article" date="2021" name="Sci. Data">
        <title>Chromosome-scale genome sequencing, assembly and annotation of six genomes from subfamily Leishmaniinae.</title>
        <authorList>
            <person name="Almutairi H."/>
            <person name="Urbaniak M.D."/>
            <person name="Bates M.D."/>
            <person name="Jariyapan N."/>
            <person name="Kwakye-Nuako G."/>
            <person name="Thomaz Soccol V."/>
            <person name="Al-Salem W.S."/>
            <person name="Dillon R.J."/>
            <person name="Bates P.A."/>
            <person name="Gatherer D."/>
        </authorList>
    </citation>
    <scope>NUCLEOTIDE SEQUENCE [LARGE SCALE GENOMIC DNA]</scope>
</reference>
<dbReference type="InterPro" id="IPR032675">
    <property type="entry name" value="LRR_dom_sf"/>
</dbReference>
<dbReference type="GeneID" id="92517810"/>